<dbReference type="EC" id="2.3.2.27" evidence="3"/>
<gene>
    <name evidence="14" type="primary">TRIM3</name>
    <name evidence="14" type="ORF">BLAG_LOCUS10574</name>
</gene>
<keyword evidence="6" id="KW-0677">Repeat</keyword>
<dbReference type="GO" id="GO:0008270">
    <property type="term" value="F:zinc ion binding"/>
    <property type="evidence" value="ECO:0007669"/>
    <property type="project" value="UniProtKB-KW"/>
</dbReference>
<evidence type="ECO:0000256" key="3">
    <source>
        <dbReference type="ARBA" id="ARBA00012483"/>
    </source>
</evidence>
<keyword evidence="4" id="KW-0597">Phosphoprotein</keyword>
<dbReference type="InterPro" id="IPR017907">
    <property type="entry name" value="Znf_RING_CS"/>
</dbReference>
<dbReference type="FunFam" id="3.30.160.60:FF:002399">
    <property type="entry name" value="Predicted protein"/>
    <property type="match status" value="1"/>
</dbReference>
<dbReference type="SUPFAM" id="SSF57850">
    <property type="entry name" value="RING/U-box"/>
    <property type="match status" value="1"/>
</dbReference>
<keyword evidence="8" id="KW-0862">Zinc</keyword>
<dbReference type="InterPro" id="IPR001258">
    <property type="entry name" value="NHL_repeat"/>
</dbReference>
<dbReference type="InterPro" id="IPR013083">
    <property type="entry name" value="Znf_RING/FYVE/PHD"/>
</dbReference>
<keyword evidence="7 9" id="KW-0863">Zinc-finger</keyword>
<evidence type="ECO:0000256" key="4">
    <source>
        <dbReference type="ARBA" id="ARBA00022553"/>
    </source>
</evidence>
<name>A0A8J9Z807_BRALA</name>
<dbReference type="OrthoDB" id="654191at2759"/>
<feature type="region of interest" description="Disordered" evidence="11">
    <location>
        <begin position="331"/>
        <end position="352"/>
    </location>
</feature>
<dbReference type="PANTHER" id="PTHR24104">
    <property type="entry name" value="E3 UBIQUITIN-PROTEIN LIGASE NHLRC1-RELATED"/>
    <property type="match status" value="1"/>
</dbReference>
<dbReference type="InterPro" id="IPR011042">
    <property type="entry name" value="6-blade_b-propeller_TolB-like"/>
</dbReference>
<feature type="region of interest" description="Disordered" evidence="11">
    <location>
        <begin position="208"/>
        <end position="229"/>
    </location>
</feature>
<dbReference type="InterPro" id="IPR000315">
    <property type="entry name" value="Znf_B-box"/>
</dbReference>
<evidence type="ECO:0000256" key="10">
    <source>
        <dbReference type="PROSITE-ProRule" id="PRU00504"/>
    </source>
</evidence>
<reference evidence="14" key="1">
    <citation type="submission" date="2022-01" db="EMBL/GenBank/DDBJ databases">
        <authorList>
            <person name="Braso-Vives M."/>
        </authorList>
    </citation>
    <scope>NUCLEOTIDE SEQUENCE</scope>
</reference>
<evidence type="ECO:0000256" key="9">
    <source>
        <dbReference type="PROSITE-ProRule" id="PRU00024"/>
    </source>
</evidence>
<dbReference type="PROSITE" id="PS51125">
    <property type="entry name" value="NHL"/>
    <property type="match status" value="3"/>
</dbReference>
<dbReference type="Proteomes" id="UP000838412">
    <property type="component" value="Chromosome 17"/>
</dbReference>
<dbReference type="GO" id="GO:0061630">
    <property type="term" value="F:ubiquitin protein ligase activity"/>
    <property type="evidence" value="ECO:0007669"/>
    <property type="project" value="UniProtKB-EC"/>
</dbReference>
<feature type="repeat" description="NHL" evidence="10">
    <location>
        <begin position="538"/>
        <end position="581"/>
    </location>
</feature>
<dbReference type="Gene3D" id="3.30.160.60">
    <property type="entry name" value="Classic Zinc Finger"/>
    <property type="match status" value="1"/>
</dbReference>
<dbReference type="InterPro" id="IPR027370">
    <property type="entry name" value="Znf-RING_euk"/>
</dbReference>
<dbReference type="Gene3D" id="2.120.10.30">
    <property type="entry name" value="TolB, C-terminal domain"/>
    <property type="match status" value="1"/>
</dbReference>
<evidence type="ECO:0000259" key="12">
    <source>
        <dbReference type="PROSITE" id="PS50089"/>
    </source>
</evidence>
<sequence length="626" mass="70030">MGSAPSSLKKEIHEELTCSICLELFTRPKVLLCQHTFCQDCLQDLVGRGGTFQCPICRQRVKVPHKGVVGLPDNCIVASMCEKYQKQEKLFEEALKQPKTGHRCSFHPSEEVKLYCKQCSMPVCIECCEEGHDGHPTTGLKKAAQERRSTVQALINEGRNISEGYCSFIRALDEEKKTLNEQKQQRDNSIIQSYNKMVQKLTQRKDHLLSESHKNHSENLEKVQTERDRVSTDVNELSAACDQAEQNMEQGWFEFLAQERILTEVVRKYRGKAAPTPVRTQPAVFQPTDTPVPVLGHVTVQSLPATDTLVPVFGCMMDQLWPVMLATSNDAAGGTGHHHGNKREGEHQPQSITFGGLGSATGDFHDPCGVTVSEEGEIFVADRGNKRIQVFTLQGTFVRQFQTVVPGGQEMKQYSVAMDREGNLWVVGETKTETIAVQYNKQGRVLRKFGLQKTGWDRAVAVDTRRNYIVVTQTTGDRYNINSEVQVFSPDGTLVRTVGQQQGMNRPWYLTVDGEGRIFVSDFCNHCIYVYKEDGQFLFHIGGEGSSDGQLKLPEGVCTDRAGNIIVVDGGNRRVEMFDKAGRFLKHIATDISGPQAVALAPQGQLVLTRMRKLFSKETVLILHNH</sequence>
<dbReference type="Gene3D" id="3.30.40.10">
    <property type="entry name" value="Zinc/RING finger domain, C3HC4 (zinc finger)"/>
    <property type="match status" value="1"/>
</dbReference>
<feature type="domain" description="B box-type" evidence="13">
    <location>
        <begin position="99"/>
        <end position="140"/>
    </location>
</feature>
<accession>A0A8J9Z807</accession>
<proteinExistence type="inferred from homology"/>
<organism evidence="14 15">
    <name type="scientific">Branchiostoma lanceolatum</name>
    <name type="common">Common lancelet</name>
    <name type="synonym">Amphioxus lanceolatum</name>
    <dbReference type="NCBI Taxonomy" id="7740"/>
    <lineage>
        <taxon>Eukaryota</taxon>
        <taxon>Metazoa</taxon>
        <taxon>Chordata</taxon>
        <taxon>Cephalochordata</taxon>
        <taxon>Leptocardii</taxon>
        <taxon>Amphioxiformes</taxon>
        <taxon>Branchiostomatidae</taxon>
        <taxon>Branchiostoma</taxon>
    </lineage>
</organism>
<keyword evidence="15" id="KW-1185">Reference proteome</keyword>
<dbReference type="Pfam" id="PF01436">
    <property type="entry name" value="NHL"/>
    <property type="match status" value="2"/>
</dbReference>
<dbReference type="SUPFAM" id="SSF101898">
    <property type="entry name" value="NHL repeat"/>
    <property type="match status" value="1"/>
</dbReference>
<evidence type="ECO:0000313" key="14">
    <source>
        <dbReference type="EMBL" id="CAH1249497.1"/>
    </source>
</evidence>
<evidence type="ECO:0000256" key="7">
    <source>
        <dbReference type="ARBA" id="ARBA00022771"/>
    </source>
</evidence>
<keyword evidence="5" id="KW-0479">Metal-binding</keyword>
<evidence type="ECO:0000256" key="11">
    <source>
        <dbReference type="SAM" id="MobiDB-lite"/>
    </source>
</evidence>
<dbReference type="PROSITE" id="PS50119">
    <property type="entry name" value="ZF_BBOX"/>
    <property type="match status" value="1"/>
</dbReference>
<dbReference type="InterPro" id="IPR050952">
    <property type="entry name" value="TRIM-NHL_E3_ligases"/>
</dbReference>
<dbReference type="PROSITE" id="PS00518">
    <property type="entry name" value="ZF_RING_1"/>
    <property type="match status" value="1"/>
</dbReference>
<dbReference type="Pfam" id="PF00643">
    <property type="entry name" value="zf-B_box"/>
    <property type="match status" value="1"/>
</dbReference>
<dbReference type="InterPro" id="IPR001841">
    <property type="entry name" value="Znf_RING"/>
</dbReference>
<evidence type="ECO:0000256" key="2">
    <source>
        <dbReference type="ARBA" id="ARBA00008518"/>
    </source>
</evidence>
<evidence type="ECO:0000256" key="5">
    <source>
        <dbReference type="ARBA" id="ARBA00022723"/>
    </source>
</evidence>
<evidence type="ECO:0000259" key="13">
    <source>
        <dbReference type="PROSITE" id="PS50119"/>
    </source>
</evidence>
<dbReference type="SUPFAM" id="SSF57845">
    <property type="entry name" value="B-box zinc-binding domain"/>
    <property type="match status" value="1"/>
</dbReference>
<dbReference type="GO" id="GO:0000209">
    <property type="term" value="P:protein polyubiquitination"/>
    <property type="evidence" value="ECO:0007669"/>
    <property type="project" value="TreeGrafter"/>
</dbReference>
<comment type="catalytic activity">
    <reaction evidence="1">
        <text>S-ubiquitinyl-[E2 ubiquitin-conjugating enzyme]-L-cysteine + [acceptor protein]-L-lysine = [E2 ubiquitin-conjugating enzyme]-L-cysteine + N(6)-ubiquitinyl-[acceptor protein]-L-lysine.</text>
        <dbReference type="EC" id="2.3.2.27"/>
    </reaction>
</comment>
<evidence type="ECO:0000313" key="15">
    <source>
        <dbReference type="Proteomes" id="UP000838412"/>
    </source>
</evidence>
<feature type="repeat" description="NHL" evidence="10">
    <location>
        <begin position="492"/>
        <end position="534"/>
    </location>
</feature>
<dbReference type="PANTHER" id="PTHR24104:SF50">
    <property type="entry name" value="SMP-30_GLUCONOLACTONASE_LRE-LIKE REGION DOMAIN-CONTAINING PROTEIN"/>
    <property type="match status" value="1"/>
</dbReference>
<dbReference type="PROSITE" id="PS50089">
    <property type="entry name" value="ZF_RING_2"/>
    <property type="match status" value="1"/>
</dbReference>
<feature type="repeat" description="NHL" evidence="10">
    <location>
        <begin position="351"/>
        <end position="394"/>
    </location>
</feature>
<dbReference type="GO" id="GO:0043161">
    <property type="term" value="P:proteasome-mediated ubiquitin-dependent protein catabolic process"/>
    <property type="evidence" value="ECO:0007669"/>
    <property type="project" value="TreeGrafter"/>
</dbReference>
<dbReference type="Pfam" id="PF13445">
    <property type="entry name" value="zf-RING_UBOX"/>
    <property type="match status" value="1"/>
</dbReference>
<dbReference type="EMBL" id="OV696702">
    <property type="protein sequence ID" value="CAH1249497.1"/>
    <property type="molecule type" value="Genomic_DNA"/>
</dbReference>
<dbReference type="SMART" id="SM00184">
    <property type="entry name" value="RING"/>
    <property type="match status" value="1"/>
</dbReference>
<protein>
    <recommendedName>
        <fullName evidence="3">RING-type E3 ubiquitin transferase</fullName>
        <ecNumber evidence="3">2.3.2.27</ecNumber>
    </recommendedName>
</protein>
<evidence type="ECO:0000256" key="8">
    <source>
        <dbReference type="ARBA" id="ARBA00022833"/>
    </source>
</evidence>
<feature type="domain" description="RING-type" evidence="12">
    <location>
        <begin position="18"/>
        <end position="58"/>
    </location>
</feature>
<evidence type="ECO:0000256" key="6">
    <source>
        <dbReference type="ARBA" id="ARBA00022737"/>
    </source>
</evidence>
<evidence type="ECO:0000256" key="1">
    <source>
        <dbReference type="ARBA" id="ARBA00000900"/>
    </source>
</evidence>
<comment type="similarity">
    <text evidence="2">Belongs to the TRIM/RBCC family.</text>
</comment>
<dbReference type="AlphaFoldDB" id="A0A8J9Z807"/>